<keyword evidence="1" id="KW-0175">Coiled coil</keyword>
<organism evidence="5 6">
    <name type="scientific">Selenomonas ruminantium subsp. lactilytica (strain NBRC 103574 / TAM6421)</name>
    <dbReference type="NCBI Taxonomy" id="927704"/>
    <lineage>
        <taxon>Bacteria</taxon>
        <taxon>Bacillati</taxon>
        <taxon>Bacillota</taxon>
        <taxon>Negativicutes</taxon>
        <taxon>Selenomonadales</taxon>
        <taxon>Selenomonadaceae</taxon>
        <taxon>Selenomonas</taxon>
    </lineage>
</organism>
<evidence type="ECO:0000259" key="4">
    <source>
        <dbReference type="Pfam" id="PF13403"/>
    </source>
</evidence>
<dbReference type="InterPro" id="IPR024973">
    <property type="entry name" value="ESPR"/>
</dbReference>
<keyword evidence="2" id="KW-1133">Transmembrane helix</keyword>
<gene>
    <name evidence="5" type="primary">lktA</name>
    <name evidence="5" type="ordered locus">SELR_pSRC101140</name>
</gene>
<keyword evidence="5" id="KW-0614">Plasmid</keyword>
<feature type="transmembrane region" description="Helical" evidence="2">
    <location>
        <begin position="34"/>
        <end position="56"/>
    </location>
</feature>
<sequence length="5140" mass="531850">MNKTYKIIWSHVRKCYVVVSEYAKSHGKNNTRSVLARVAPVLLGGAMLASAVMPSLAAAQDIEKVSGAKFNDTVNNIYADKLVNSVAVNAFKNFKLDAGNIANMHMGTAPGSTNASSLVNFVNNQASISGTVNAVKNGGIGGNLYFLSPNGVVVGSTGVINAGSVHLMAPSQSEYNAMVGDSGVKDTGFSQRWSKIQDGSIALNADATIKVAGKINTVDGASLRGGNVNLESGASVVSKDSLDFSSLVNISGTSAGLAGNLSLQKSSDNGKIVLAAVGNSGTTSDWTSIELKPTVTVAEGATVSAAGDVSVTATAKNEEAFALGTVEATVNANGEITGKNVNIAAKAEDVFVTNGGDHAASLHKFFTGSGSYDVLGAGADVLRLIDVDTVLALHHVKAETNIGKNAVIKATGADPSDGKALSITADSTLTAGMATNPDGIVGGILDIVNDRHLKLRQGAQSTSVAVAKLDNKAVVNVEGTLQTDQGGAKVASNASASPTVSAKESLSKTDNVTLALGIGVLVGENTSEVNLKDTANIQNIAKSFNASAESTEKVSLTAGAKATSNAMAGTAVAVMDYDSSADLKVDTAIHAGGEVNLSSKNTVKSNKINASNSIGASTQSAENMEQSLFTNSSKYIGNIKNTIVDGVFKKFFKMGSPEQEASLFEDAKSLFNAGASVAVASETNTAKTTLTKNADIQANGNVKVTSDLAADSTHMYASGSMGNAAQKKIDENNKESVQKVKIQASVLVADLDSSAQVVVEEGDAAKHAKISGKDVTVTSTSKFTHVIDELKKAFDDSREAIEKLDDAELTTAWTNLALVVNNYRTDAATVGDIAPAAMAVLDALKKYPSAYTSIASKVTAFLKLENYANFSVSSATEGGSDKNPSYNPTRDLSKDNAKLAIAGAVDVALTDDSAKVNLGKYADIKGTGATTIKAGLERADTSLNGNLGLQTGDQNAVGGVVSFFKADRNAEVTVAEGSALAGNTLSVNADSTTTHVDLATGASMGGDSGVKGMITYVMGDNTAKVDIAGNTALKSTGAMDITGNNTANLMNIAGSFGFGAATGVGASLALNDMEVNSIVNVGKATINAGSLKATTDLDGKINSLAVAGGIAAASDDDEAGKMGKLTAKITNNKNKVMNVWRSANDKLNSIVPDIVKKAADIKENKKLKTDNVAKNPTANKKLSDISVAGAGSVAINLLDRTTHTIIDGATITLGSGDRNIALSATDSGFTGAWAGAAGLTFNTRKLGGQNENSTNVGVAGSVGWSDLDIDTVSAIRNSKITNAADITNEAERSGAVVSAGLGLAVATSGAAAGGSSYTGAASVSVADIDNTVKAELLNNTATAASVTNTVTDSDTLVTGGVNASIASGKSKSAAVGGSVVYNRIDNNLDALITGGNYALTGNLTNTVSTGITEVGGAVGLAVAASSGSGAKSYGFEGAVAYNSLKNTANAVLDGTKITAKNVTVDARDTKDVSKQYDTYIKDRGLDSDGTSYAKAIEDALDSEGKANISSEGGNVIVGAALSAAASLGESGSASVDAALSISEVDNDFTAAIKNGSDITGSGMLNVKADSKTLAIGAAAGGSGTSDGFGGAGSFSWQTDSNDVRAEISGSNIKNMVGNIVNASTAAKDINVAGQVSVGNVATGLAGAYNRLENTTGAYVQNSQFADNTAKTIAIGAQNEGRVYAVTAGVAASREKLAANGAVAVNSGADNIKAELSGGTVKNATSISVASEDDTKKLAVAGGFSLSQGVAIGGAVAYNAIGDTDRQVNSATISGTTIDHNTSKINVTATDNSGLTTIGFGVGLANGSPAVNGAAAVGLKSADVTAQVVNTNVKNSTGNISVKASTDDDFSTNAAVAAVGESAAIGVGVGVTRDETHTTAKFSGGSFTGNDFDLGAASHADITTVGVGGGVNYGSGLGLAGSATVNLIDTETKALVNNGANISAKSPAITAISDEKIANYVGALSVSSQGAAIGASVSVNEIDSETEAAVEGANTVIKSTGDATHSVKDTVSDDAILDKYADQDLFKSSDSLKDARTAKSYTGLLVDASGTHTMKSFLVNAGGTGTGAAVNGTVDVNLIGGSTKARITDARINNASANKSNVNVIAHDYANSAGGVGTVNIAMEGGAVGLGSDTNKITRTTEASLIGPSAKYDLYANDVNIEAKSRQGVGSFAAGASFAGEGAAVNAASGVTLLDGTTNAFLKNVNIKNAGNISLTADHLSRSHLIGTVFTGAGIGAGLSIAVGYVSDTGTTEATAENINVEYAANKKGDLNVKANNEMKVNYTEVGVGLAGIGAGLAGSIGVSEAGSTAKAQLKNSTIGTSGKRAKNANITANNQLILDQKAGVGSAGAAGVGVGVSVNKLDSTTNVNIENSKVYAGAINAGVSDNKDIWQTAGNASVGGSAMGLNVMVTNVGKDISSTYDAGDGKTKMNVSNVFTDINDAMKAGNLSKEESHGVVDSDGKNITNTRDTVTMTAKKKDSASGLTVMGSTLDSAGDVTLEADAKTNAEMKSVVATAGGSAAVSGTVAMLDVAGNSVGEVRNSAITANSGDITIASYQGGLSELEVKQGSLSGTLALSGAYGKVSKGGLTDLQLSGNTMNAKNIAVVAGDESRAKIDALGASGAIAGSVNVLIGEVENKGKVSVALQGGNTMKAEDSLLVAASRGPEKDGQKTAEVTTQAVSAAIGVAGTGISATAHDASETAVTLNTAKNKNANSLSAGTIGITALNSPNVKTETKSAAASLLVSGAVTVADSSAGTKSAPVKSTVDIGDGTSLLADETEILAQNEIGLITDMKGLGISGYVAAQVNTGRADAYGNSQINLGKVNVQERGILMAMSNTNVTKDIKAAGVSAAGLVASGTNVAKSDSVLNSAINANGTNDKQLQIALLLSTASEDNTARADGDGGAAVDISPYAAKLENSLTTNTRTNVSGNWNTSLFAAGAELTDKHDFTTDATRAAIAGGSGVGITNTATHTTAINVNDANIKSNFTQGYNANNNIDYKDTQKAGSYGGVTGSDSAVKNTINAAADVNITGSTLKGLDESSLRAQAKTDSKIVSKNNVEGAGVVQILVGSSDSDTSFTDRVAVNNANLSTESGDISLAATSDIDHDLEAESVDEGGASGVTTVKNTNKLTRRDKVDITGSSKLASGHDLMLLAGADENRTPSNFRLLTYANAHNATFIPAETSPTINETLTLDRGVTVGSGANTTSVRHTYLKADEGSSYIEESARQFKIYGSGETGTRRLTSTALGDSEVSQNKTAKVDVQGKVTAGIHNKLDIDITGNLALKGSTAADAAIDTSKVKVTSKQAWFNPANALMQITRENNYLDRYRQLVEVAKSYSADSMEYMALKSEVDALIQLMDDAGFIYKDSDGNFAIITEYPIPAIKLPDINVSGGNVFADTGTLTGQSNISANGAPHINITNSGNSLLVLNNVKIDDGGGRLYLNDKIIKDENGESVISIKSTGKADAVSTPDILIEGTVENLPGSVNIVNDRYDIGVTGAVNGRSVKMFADHGAINLSNPDSRLNIGGDPMPKFQFDEVTAKKIQKKISEIAMTGAKNSGYIRFETYNDYRKWLKDTVGLTDAEIKYTLDESAGYIAGGNISINAKTINVNGLIQSGYMSYKNTITQNDLTKITQASSGSKLADDDVIGNKRYQVGKSGQIYNSDTKFYDYAVPVYYNPTTGHLLTEDIDVRGGRIDLKGAIASTGNGRIVAANGPADISIDTSQAKADLYIGKITNNDREGFVRITDTNDYDYDSYERTLLGRVTEFQNDLYRKYDLKLEGENEIPDDKEGWGVNSWAYYGDPYPIFYFKPNSMFYQWTGGTTGQTVVDKYYKKYYASFFGLFKLWSYGTTDELIKNIGSDIQNVRVTTRSASTGNDMLPTGDFIKLWNDEHLGMIGPRDVEYDGISIYSIVHNVGNTVKGKVNASEMSYTDWTHTEGYVTYNWTETQGNYVSTTYTLNGSNRFSVSLPIPDGDINIRSGAGVYFRENVETATNKTHPLVPNYVKKGVGSIAVTADGIIKTMEGARLITDELEATGKSIDVQHGAVGADAVINLTARGGNINFDSDKGNLKIRQVKITNAPDNGKINITADGIIEVYPNEKSLVYNAKGEVIGEDLATLIEAPAITLTSVNGGIGTKDNPLRVQAGTSVTSSNRLNSSLTATAQKDINIQQQAGDMRVARIESKEGDVTLEAKNGSTVDANGGVDTIDSSAEERIARWKELGMISDADSDDSRTAAAKASKERKLSAIESRFKQLAATENNGVLTLNASRGEAYKSAAAAYAKDAGIVKAKQEYISAMQAATTDAEKDAARARLQAAKDAYFKGKSFSADEQKAIVDYGDLSVSDNYGWSKNELLYAVQNGIVNSQAGVIDIVDTPNVSGKNITLLAPNGGIGYDEAEKYIKNEDITKEENMKFLASAKAGDLTWDKDGVTVRRQVPVTLQVTDGGTVQLTGKNNVYVSATEESALNIKGGIDTDGNIRLSAGKGVTIADGTQIRGKNLTIFSGAGDIGAKDKFLEIMLNGWLMANSGNSIYVHQNGNMPLTLLSAAAGMDAYLRADNGIRMYNGYGMDMGYINAGRTVDLYTKHGDIDDVRILANGAVVNAKAMEGTVKLKGIGGELPLGEIVENGRIVDIEAKAREWKIEKLVDAYKEAAREYAEYLKENKETIINAVDQYLVAGANKKAAKEAYLQEVVNKFLLDKGYSAEAIAAIKEYAFSGADPEAAVAIDEFKQAFAQKRKRYGYSDDDISAWWDTVQNYTGGKEALDEAGAESRLADIAKDETDPVKKAEKEAAKQKEAEEAAKAAEEVAKQKAEPAWQEAEASLMQQVDVKVAEYEALAAAIDDLLANNSEVRSSYNAYKEELGEPDHQVSREDLFYDIARAMQKEKGVEFKSFTEVMGMWLYAKGGSKEMKEAGHALLTEIAKQKVQGEGQFVQQVAAQMAQEAKEKQASLEAETTKYLLAQFTQDAANIAAQKAAAKKAAEEAAAKKAAEEQKVKQSCFTADSPVATPKGERPISELAVGDEVITLDRNGREITGTVTEVMTPREEEIVEVTFSNGTVWHTTESQTIWLGHEQNYEIKDDAVGRPALVRGGETIAITSVKYTGKYETVYDVLIGEEEDEDVIFVAGIAAEGYFTRGERGLS</sequence>
<dbReference type="SUPFAM" id="SSF51294">
    <property type="entry name" value="Hedgehog/intein (Hint) domain"/>
    <property type="match status" value="1"/>
</dbReference>
<name>I0GVY4_SELRL</name>
<dbReference type="RefSeq" id="WP_014431132.1">
    <property type="nucleotide sequence ID" value="NC_017078.1"/>
</dbReference>
<keyword evidence="2" id="KW-0472">Membrane</keyword>
<dbReference type="PATRIC" id="fig|927704.6.peg.3036"/>
<dbReference type="InterPro" id="IPR047881">
    <property type="entry name" value="LktA_repeat"/>
</dbReference>
<feature type="domain" description="Hedgehog/Intein (Hint)" evidence="4">
    <location>
        <begin position="4997"/>
        <end position="5133"/>
    </location>
</feature>
<dbReference type="KEGG" id="sri:SELR_pSRC101140"/>
<feature type="coiled-coil region" evidence="1">
    <location>
        <begin position="4782"/>
        <end position="4811"/>
    </location>
</feature>
<evidence type="ECO:0000313" key="6">
    <source>
        <dbReference type="Proteomes" id="UP000007887"/>
    </source>
</evidence>
<geneLocation type="plasmid" evidence="5 6">
    <name>pSRC1</name>
</geneLocation>
<evidence type="ECO:0000256" key="1">
    <source>
        <dbReference type="SAM" id="Coils"/>
    </source>
</evidence>
<evidence type="ECO:0000256" key="2">
    <source>
        <dbReference type="SAM" id="Phobius"/>
    </source>
</evidence>
<dbReference type="NCBIfam" id="NF012206">
    <property type="entry name" value="LktA_tand_53"/>
    <property type="match status" value="5"/>
</dbReference>
<dbReference type="Proteomes" id="UP000007887">
    <property type="component" value="Plasmid pSRC1"/>
</dbReference>
<dbReference type="Pfam" id="PF13403">
    <property type="entry name" value="Hint_2"/>
    <property type="match status" value="1"/>
</dbReference>
<dbReference type="PROSITE" id="PS50817">
    <property type="entry name" value="INTEIN_N_TER"/>
    <property type="match status" value="1"/>
</dbReference>
<dbReference type="InterPro" id="IPR028992">
    <property type="entry name" value="Hedgehog/Intein_dom"/>
</dbReference>
<dbReference type="EMBL" id="AP012299">
    <property type="protein sequence ID" value="BAL84921.1"/>
    <property type="molecule type" value="Genomic_DNA"/>
</dbReference>
<dbReference type="NCBIfam" id="NF012204">
    <property type="entry name" value="adhes_FxxPxG"/>
    <property type="match status" value="1"/>
</dbReference>
<dbReference type="SUPFAM" id="SSF51126">
    <property type="entry name" value="Pectin lyase-like"/>
    <property type="match status" value="1"/>
</dbReference>
<evidence type="ECO:0000313" key="5">
    <source>
        <dbReference type="EMBL" id="BAL84921.1"/>
    </source>
</evidence>
<dbReference type="HOGENOM" id="CLU_000059_0_0_9"/>
<dbReference type="InterPro" id="IPR012334">
    <property type="entry name" value="Pectin_lyas_fold"/>
</dbReference>
<dbReference type="Gene3D" id="2.160.20.10">
    <property type="entry name" value="Single-stranded right-handed beta-helix, Pectin lyase-like"/>
    <property type="match status" value="1"/>
</dbReference>
<dbReference type="CDD" id="cd00081">
    <property type="entry name" value="Hint"/>
    <property type="match status" value="1"/>
</dbReference>
<dbReference type="OrthoDB" id="1659780at2"/>
<evidence type="ECO:0000259" key="3">
    <source>
        <dbReference type="Pfam" id="PF13018"/>
    </source>
</evidence>
<keyword evidence="2" id="KW-0812">Transmembrane</keyword>
<protein>
    <submittedName>
        <fullName evidence="5">Putative leukotoxin</fullName>
    </submittedName>
</protein>
<accession>I0GVY4</accession>
<dbReference type="GO" id="GO:0016539">
    <property type="term" value="P:intein-mediated protein splicing"/>
    <property type="evidence" value="ECO:0007669"/>
    <property type="project" value="InterPro"/>
</dbReference>
<feature type="coiled-coil region" evidence="1">
    <location>
        <begin position="4640"/>
        <end position="4667"/>
    </location>
</feature>
<proteinExistence type="predicted"/>
<dbReference type="Pfam" id="PF13018">
    <property type="entry name" value="ESPR"/>
    <property type="match status" value="1"/>
</dbReference>
<feature type="domain" description="ESPR" evidence="3">
    <location>
        <begin position="1"/>
        <end position="49"/>
    </location>
</feature>
<dbReference type="InterPro" id="IPR036844">
    <property type="entry name" value="Hint_dom_sf"/>
</dbReference>
<dbReference type="Gene3D" id="2.170.16.10">
    <property type="entry name" value="Hedgehog/Intein (Hint) domain"/>
    <property type="match status" value="1"/>
</dbReference>
<dbReference type="InterPro" id="IPR011050">
    <property type="entry name" value="Pectin_lyase_fold/virulence"/>
</dbReference>
<reference evidence="5 6" key="1">
    <citation type="submission" date="2011-10" db="EMBL/GenBank/DDBJ databases">
        <title>Whole genome sequence of Selenomonas ruminantium subsp. lactilytica TAM6421.</title>
        <authorList>
            <person name="Oguchi A."/>
            <person name="Ankai A."/>
            <person name="Kaneko J."/>
            <person name="Yamada-Narita S."/>
            <person name="Fukui S."/>
            <person name="Takahashi M."/>
            <person name="Onodera T."/>
            <person name="Kojima S."/>
            <person name="Fushimi T."/>
            <person name="Abe N."/>
            <person name="Kamio Y."/>
            <person name="Yamazaki S."/>
            <person name="Fujita N."/>
        </authorList>
    </citation>
    <scope>NUCLEOTIDE SEQUENCE [LARGE SCALE GENOMIC DNA]</scope>
    <source>
        <strain evidence="6">NBRC 103574 / TAM6421</strain>
        <plasmid evidence="5 6">pSRC1</plasmid>
    </source>
</reference>
<dbReference type="InterPro" id="IPR006141">
    <property type="entry name" value="Intein_N"/>
</dbReference>